<dbReference type="FunFam" id="1.10.340.70:FF:000001">
    <property type="entry name" value="Retrovirus-related Pol polyprotein from transposon gypsy-like Protein"/>
    <property type="match status" value="1"/>
</dbReference>
<reference evidence="2" key="2">
    <citation type="submission" date="2014-07" db="EMBL/GenBank/DDBJ databases">
        <authorList>
            <person name="Hull J."/>
        </authorList>
    </citation>
    <scope>NUCLEOTIDE SEQUENCE</scope>
</reference>
<feature type="domain" description="Integrase zinc-binding" evidence="1">
    <location>
        <begin position="69"/>
        <end position="104"/>
    </location>
</feature>
<dbReference type="EMBL" id="GBHO01005233">
    <property type="protein sequence ID" value="JAG38371.1"/>
    <property type="molecule type" value="Transcribed_RNA"/>
</dbReference>
<gene>
    <name evidence="2" type="primary">GIN1_8</name>
    <name evidence="2" type="ORF">CM83_105457</name>
</gene>
<protein>
    <submittedName>
        <fullName evidence="2">Gypsy retrotransposon integrase-like protein 1</fullName>
    </submittedName>
</protein>
<reference evidence="2" key="1">
    <citation type="journal article" date="2014" name="PLoS ONE">
        <title>Transcriptome-Based Identification of ABC Transporters in the Western Tarnished Plant Bug Lygus hesperus.</title>
        <authorList>
            <person name="Hull J.J."/>
            <person name="Chaney K."/>
            <person name="Geib S.M."/>
            <person name="Fabrick J.A."/>
            <person name="Brent C.S."/>
            <person name="Walsh D."/>
            <person name="Lavine L.C."/>
        </authorList>
    </citation>
    <scope>NUCLEOTIDE SEQUENCE</scope>
</reference>
<feature type="non-terminal residue" evidence="2">
    <location>
        <position position="1"/>
    </location>
</feature>
<dbReference type="AlphaFoldDB" id="A0A0A9Z3C4"/>
<name>A0A0A9Z3C4_LYGHE</name>
<evidence type="ECO:0000259" key="1">
    <source>
        <dbReference type="Pfam" id="PF17921"/>
    </source>
</evidence>
<accession>A0A0A9Z3C4</accession>
<sequence>HAEAWQDYVILDVVSRLQKGVRPTQEELTSMDPKIRQLLSRWDSLQTRDGMLYHEWERPQGRSYWQIIVPEHQIPLVLKQCHNNATGGHFGFLKTLGKIRLHYF</sequence>
<evidence type="ECO:0000313" key="2">
    <source>
        <dbReference type="EMBL" id="JAG38371.1"/>
    </source>
</evidence>
<dbReference type="InterPro" id="IPR041588">
    <property type="entry name" value="Integrase_H2C2"/>
</dbReference>
<proteinExistence type="predicted"/>
<organism evidence="2">
    <name type="scientific">Lygus hesperus</name>
    <name type="common">Western plant bug</name>
    <dbReference type="NCBI Taxonomy" id="30085"/>
    <lineage>
        <taxon>Eukaryota</taxon>
        <taxon>Metazoa</taxon>
        <taxon>Ecdysozoa</taxon>
        <taxon>Arthropoda</taxon>
        <taxon>Hexapoda</taxon>
        <taxon>Insecta</taxon>
        <taxon>Pterygota</taxon>
        <taxon>Neoptera</taxon>
        <taxon>Paraneoptera</taxon>
        <taxon>Hemiptera</taxon>
        <taxon>Heteroptera</taxon>
        <taxon>Panheteroptera</taxon>
        <taxon>Cimicomorpha</taxon>
        <taxon>Miridae</taxon>
        <taxon>Mirini</taxon>
        <taxon>Lygus</taxon>
    </lineage>
</organism>
<dbReference type="Pfam" id="PF17921">
    <property type="entry name" value="Integrase_H2C2"/>
    <property type="match status" value="1"/>
</dbReference>
<dbReference type="Gene3D" id="1.10.340.70">
    <property type="match status" value="1"/>
</dbReference>
<feature type="non-terminal residue" evidence="2">
    <location>
        <position position="104"/>
    </location>
</feature>